<evidence type="ECO:0000256" key="1">
    <source>
        <dbReference type="ARBA" id="ARBA00007462"/>
    </source>
</evidence>
<dbReference type="PANTHER" id="PTHR13245:SF14">
    <property type="entry name" value="RRP15-LIKE PROTEIN"/>
    <property type="match status" value="1"/>
</dbReference>
<evidence type="ECO:0000256" key="2">
    <source>
        <dbReference type="SAM" id="MobiDB-lite"/>
    </source>
</evidence>
<dbReference type="PANTHER" id="PTHR13245">
    <property type="entry name" value="RRP15-LIKE PROTEIN"/>
    <property type="match status" value="1"/>
</dbReference>
<dbReference type="InterPro" id="IPR012459">
    <property type="entry name" value="Rrp15"/>
</dbReference>
<dbReference type="Pfam" id="PF07890">
    <property type="entry name" value="Rrp15p"/>
    <property type="match status" value="1"/>
</dbReference>
<dbReference type="Proteomes" id="UP001497383">
    <property type="component" value="Chromosome 4"/>
</dbReference>
<organism evidence="3 4">
    <name type="scientific">Lodderomyces beijingensis</name>
    <dbReference type="NCBI Taxonomy" id="1775926"/>
    <lineage>
        <taxon>Eukaryota</taxon>
        <taxon>Fungi</taxon>
        <taxon>Dikarya</taxon>
        <taxon>Ascomycota</taxon>
        <taxon>Saccharomycotina</taxon>
        <taxon>Pichiomycetes</taxon>
        <taxon>Debaryomycetaceae</taxon>
        <taxon>Candida/Lodderomyces clade</taxon>
        <taxon>Lodderomyces</taxon>
    </lineage>
</organism>
<feature type="compositionally biased region" description="Acidic residues" evidence="2">
    <location>
        <begin position="46"/>
        <end position="104"/>
    </location>
</feature>
<evidence type="ECO:0000313" key="4">
    <source>
        <dbReference type="Proteomes" id="UP001497383"/>
    </source>
</evidence>
<dbReference type="RefSeq" id="XP_066830706.1">
    <property type="nucleotide sequence ID" value="XM_066973914.1"/>
</dbReference>
<proteinExistence type="inferred from homology"/>
<reference evidence="3 4" key="1">
    <citation type="submission" date="2024-03" db="EMBL/GenBank/DDBJ databases">
        <authorList>
            <person name="Brejova B."/>
        </authorList>
    </citation>
    <scope>NUCLEOTIDE SEQUENCE [LARGE SCALE GENOMIC DNA]</scope>
    <source>
        <strain evidence="3 4">CBS 14171</strain>
    </source>
</reference>
<feature type="region of interest" description="Disordered" evidence="2">
    <location>
        <begin position="1"/>
        <end position="121"/>
    </location>
</feature>
<dbReference type="EMBL" id="OZ022408">
    <property type="protein sequence ID" value="CAK9439668.1"/>
    <property type="molecule type" value="Genomic_DNA"/>
</dbReference>
<keyword evidence="4" id="KW-1185">Reference proteome</keyword>
<accession>A0ABP0ZNR9</accession>
<dbReference type="GeneID" id="92208964"/>
<name>A0ABP0ZNR9_9ASCO</name>
<feature type="compositionally biased region" description="Polar residues" evidence="2">
    <location>
        <begin position="17"/>
        <end position="35"/>
    </location>
</feature>
<evidence type="ECO:0008006" key="5">
    <source>
        <dbReference type="Google" id="ProtNLM"/>
    </source>
</evidence>
<comment type="similarity">
    <text evidence="1">Belongs to the RRP15 family.</text>
</comment>
<sequence length="263" mass="29731">MSTDGSKKGSIRMPKSTLKNQNSVKVTEQKPNSSKKAAVSTRETELESQDSNLDEESELDENDEVNVVDVSSDDDDEEEEEEEEDDDDDDEEVDDDLPEEDEDSFPLKKKQKKNKDNGSESFATAFNSIINSKLKAYDRKDPILVRNKATLKKLESDKLENKARKSILAERKQFQDKHRVKNLLPAATDDGGSQVRAFLEKEKQMKKTAQRGVVRLFNAVLSTQLKTNQEVGKEKVGQQRKEELMTDVSKEKFLDLIAAAGED</sequence>
<protein>
    <recommendedName>
        <fullName evidence="5">Rrp15p-domain-containing protein</fullName>
    </recommendedName>
</protein>
<gene>
    <name evidence="3" type="ORF">LODBEIA_P37680</name>
</gene>
<evidence type="ECO:0000313" key="3">
    <source>
        <dbReference type="EMBL" id="CAK9439668.1"/>
    </source>
</evidence>